<feature type="region of interest" description="Disordered" evidence="6">
    <location>
        <begin position="1"/>
        <end position="32"/>
    </location>
</feature>
<dbReference type="PANTHER" id="PTHR22950">
    <property type="entry name" value="AMINO ACID TRANSPORTER"/>
    <property type="match status" value="1"/>
</dbReference>
<evidence type="ECO:0000256" key="1">
    <source>
        <dbReference type="ARBA" id="ARBA00004141"/>
    </source>
</evidence>
<proteinExistence type="inferred from homology"/>
<feature type="transmembrane region" description="Helical" evidence="7">
    <location>
        <begin position="500"/>
        <end position="523"/>
    </location>
</feature>
<dbReference type="RefSeq" id="XP_014179394.1">
    <property type="nucleotide sequence ID" value="XM_014323919.1"/>
</dbReference>
<protein>
    <recommendedName>
        <fullName evidence="8">Amino acid transporter transmembrane domain-containing protein</fullName>
    </recommendedName>
</protein>
<evidence type="ECO:0000256" key="7">
    <source>
        <dbReference type="SAM" id="Phobius"/>
    </source>
</evidence>
<feature type="transmembrane region" description="Helical" evidence="7">
    <location>
        <begin position="562"/>
        <end position="584"/>
    </location>
</feature>
<feature type="transmembrane region" description="Helical" evidence="7">
    <location>
        <begin position="299"/>
        <end position="322"/>
    </location>
</feature>
<keyword evidence="4 7" id="KW-1133">Transmembrane helix</keyword>
<feature type="domain" description="Amino acid transporter transmembrane" evidence="8">
    <location>
        <begin position="187"/>
        <end position="517"/>
    </location>
</feature>
<evidence type="ECO:0000313" key="10">
    <source>
        <dbReference type="Proteomes" id="UP000002748"/>
    </source>
</evidence>
<name>J4UBV0_TRIAS</name>
<dbReference type="HOGENOM" id="CLU_016053_1_0_1"/>
<sequence>MSSIDSKAPQDAVQEVGPAERGVVAAEDPVDDPMLNKMPLEVYMWYAERERQRERDDPRPIPDSPWTIAYKRLTGQKAKIVVAHERPELVEESEGLWTMLWKRAFRKRRAAATPTPAPTPDEPEELLASLPGTTDSGDRSGASASLEKERQPIFTERDKQSAYLLLRVASWQLVFYMICCDVLGWYTAPMAFRELGYGPGVLVYTGFFIMAFCSGQILWRMYLAMDSERYPVKCYADLGERTYGPVIRHAFNILQSLQLLGQALAEIIGFTFCYLALCIFFALLGMVLSQVKTLHGIAWFVNVNLWINIIVMCLTMIGIGLYKPVPHQSGHADLSEPKILSGWVPSYTKGWYQQVLAVFSYGGAMIFPEFMAEMRRPRDFWKAAFCAQFFCYALYMAFGIYVYSWQGQYTNILPTVNMDSIIFQGVTNILGLICISLIAVLYSHIGCKVFYRNVLRGYFKAPSLTSVRSAWIWSATVTAYWAAAWAIGSAIPNITDLNTIVGASCILQFTYTFPSLLLLGHWVQRDAMKGDRPWEPGMEPWSNRVGSWRDLSRWKRGFKQYWYAKLAIALLVCAALTLCALGIYSGAMSAKDSFSNGFTIAYSCRAPGQPKD</sequence>
<dbReference type="PANTHER" id="PTHR22950:SF461">
    <property type="entry name" value="AMINO ACID TRANSPORTER TRANSMEMBRANE DOMAIN-CONTAINING PROTEIN"/>
    <property type="match status" value="1"/>
</dbReference>
<dbReference type="OrthoDB" id="40134at2759"/>
<comment type="similarity">
    <text evidence="2">Belongs to the amino acid/polyamine transporter 2 family.</text>
</comment>
<organism evidence="9 10">
    <name type="scientific">Trichosporon asahii var. asahii (strain ATCC 90039 / CBS 2479 / JCM 2466 / KCTC 7840 / NBRC 103889/ NCYC 2677 / UAMH 7654)</name>
    <name type="common">Yeast</name>
    <dbReference type="NCBI Taxonomy" id="1186058"/>
    <lineage>
        <taxon>Eukaryota</taxon>
        <taxon>Fungi</taxon>
        <taxon>Dikarya</taxon>
        <taxon>Basidiomycota</taxon>
        <taxon>Agaricomycotina</taxon>
        <taxon>Tremellomycetes</taxon>
        <taxon>Trichosporonales</taxon>
        <taxon>Trichosporonaceae</taxon>
        <taxon>Trichosporon</taxon>
    </lineage>
</organism>
<gene>
    <name evidence="9" type="ORF">A1Q1_02658</name>
</gene>
<dbReference type="Proteomes" id="UP000002748">
    <property type="component" value="Unassembled WGS sequence"/>
</dbReference>
<dbReference type="GeneID" id="25986171"/>
<evidence type="ECO:0000256" key="2">
    <source>
        <dbReference type="ARBA" id="ARBA00008066"/>
    </source>
</evidence>
<evidence type="ECO:0000313" key="9">
    <source>
        <dbReference type="EMBL" id="EJT48375.1"/>
    </source>
</evidence>
<dbReference type="GO" id="GO:0016020">
    <property type="term" value="C:membrane"/>
    <property type="evidence" value="ECO:0007669"/>
    <property type="project" value="UniProtKB-SubCell"/>
</dbReference>
<dbReference type="InterPro" id="IPR013057">
    <property type="entry name" value="AA_transpt_TM"/>
</dbReference>
<dbReference type="KEGG" id="tasa:A1Q1_02658"/>
<dbReference type="EMBL" id="ALBS01000206">
    <property type="protein sequence ID" value="EJT48375.1"/>
    <property type="molecule type" value="Genomic_DNA"/>
</dbReference>
<keyword evidence="5 7" id="KW-0472">Membrane</keyword>
<feature type="transmembrane region" description="Helical" evidence="7">
    <location>
        <begin position="200"/>
        <end position="219"/>
    </location>
</feature>
<dbReference type="GO" id="GO:0015179">
    <property type="term" value="F:L-amino acid transmembrane transporter activity"/>
    <property type="evidence" value="ECO:0007669"/>
    <property type="project" value="TreeGrafter"/>
</dbReference>
<feature type="transmembrane region" description="Helical" evidence="7">
    <location>
        <begin position="470"/>
        <end position="488"/>
    </location>
</feature>
<dbReference type="Pfam" id="PF01490">
    <property type="entry name" value="Aa_trans"/>
    <property type="match status" value="1"/>
</dbReference>
<evidence type="ECO:0000256" key="3">
    <source>
        <dbReference type="ARBA" id="ARBA00022692"/>
    </source>
</evidence>
<evidence type="ECO:0000256" key="6">
    <source>
        <dbReference type="SAM" id="MobiDB-lite"/>
    </source>
</evidence>
<evidence type="ECO:0000256" key="4">
    <source>
        <dbReference type="ARBA" id="ARBA00022989"/>
    </source>
</evidence>
<dbReference type="AlphaFoldDB" id="J4UBV0"/>
<dbReference type="VEuPathDB" id="FungiDB:A1Q1_02658"/>
<feature type="transmembrane region" description="Helical" evidence="7">
    <location>
        <begin position="169"/>
        <end position="188"/>
    </location>
</feature>
<accession>J4UBV0</accession>
<feature type="transmembrane region" description="Helical" evidence="7">
    <location>
        <begin position="421"/>
        <end position="442"/>
    </location>
</feature>
<comment type="caution">
    <text evidence="9">The sequence shown here is derived from an EMBL/GenBank/DDBJ whole genome shotgun (WGS) entry which is preliminary data.</text>
</comment>
<feature type="transmembrane region" description="Helical" evidence="7">
    <location>
        <begin position="380"/>
        <end position="401"/>
    </location>
</feature>
<reference evidence="9 10" key="1">
    <citation type="journal article" date="2012" name="Eukaryot. Cell">
        <title>Draft genome sequence of CBS 2479, the standard type strain of Trichosporon asahii.</title>
        <authorList>
            <person name="Yang R.Y."/>
            <person name="Li H.T."/>
            <person name="Zhu H."/>
            <person name="Zhou G.P."/>
            <person name="Wang M."/>
            <person name="Wang L."/>
        </authorList>
    </citation>
    <scope>NUCLEOTIDE SEQUENCE [LARGE SCALE GENOMIC DNA]</scope>
    <source>
        <strain evidence="10">ATCC 90039 / CBS 2479 / JCM 2466 / KCTC 7840 / NCYC 2677 / UAMH 7654</strain>
    </source>
</reference>
<evidence type="ECO:0000259" key="8">
    <source>
        <dbReference type="Pfam" id="PF01490"/>
    </source>
</evidence>
<keyword evidence="3 7" id="KW-0812">Transmembrane</keyword>
<feature type="region of interest" description="Disordered" evidence="6">
    <location>
        <begin position="111"/>
        <end position="149"/>
    </location>
</feature>
<comment type="subcellular location">
    <subcellularLocation>
        <location evidence="1">Membrane</location>
        <topology evidence="1">Multi-pass membrane protein</topology>
    </subcellularLocation>
</comment>
<evidence type="ECO:0000256" key="5">
    <source>
        <dbReference type="ARBA" id="ARBA00023136"/>
    </source>
</evidence>
<feature type="transmembrane region" description="Helical" evidence="7">
    <location>
        <begin position="267"/>
        <end position="287"/>
    </location>
</feature>